<organism evidence="5 6">
    <name type="scientific">Halorhabdus tiamatea SARL4B</name>
    <dbReference type="NCBI Taxonomy" id="1033806"/>
    <lineage>
        <taxon>Archaea</taxon>
        <taxon>Methanobacteriati</taxon>
        <taxon>Methanobacteriota</taxon>
        <taxon>Stenosarchaea group</taxon>
        <taxon>Halobacteria</taxon>
        <taxon>Halobacteriales</taxon>
        <taxon>Haloarculaceae</taxon>
        <taxon>Halorhabdus</taxon>
    </lineage>
</organism>
<dbReference type="PATRIC" id="fig|1033806.12.peg.2187"/>
<dbReference type="HOGENOM" id="CLU_010686_7_0_2"/>
<dbReference type="Proteomes" id="UP000003861">
    <property type="component" value="Unassembled WGS sequence"/>
</dbReference>
<dbReference type="SUPFAM" id="SSF53041">
    <property type="entry name" value="Resolvase-like"/>
    <property type="match status" value="1"/>
</dbReference>
<evidence type="ECO:0000256" key="1">
    <source>
        <dbReference type="ARBA" id="ARBA00023125"/>
    </source>
</evidence>
<dbReference type="GO" id="GO:0003677">
    <property type="term" value="F:DNA binding"/>
    <property type="evidence" value="ECO:0007669"/>
    <property type="project" value="UniProtKB-KW"/>
</dbReference>
<gene>
    <name evidence="5" type="ORF">HLRTI_001527</name>
    <name evidence="4" type="ORF">HTIA_2200</name>
</gene>
<dbReference type="eggNOG" id="arCOG03162">
    <property type="taxonomic scope" value="Archaea"/>
</dbReference>
<dbReference type="InterPro" id="IPR006119">
    <property type="entry name" value="Resolv_N"/>
</dbReference>
<dbReference type="EMBL" id="AFNT02000015">
    <property type="protein sequence ID" value="ERJ06448.1"/>
    <property type="molecule type" value="Genomic_DNA"/>
</dbReference>
<dbReference type="EMBL" id="HF571520">
    <property type="protein sequence ID" value="CCQ34312.1"/>
    <property type="molecule type" value="Genomic_DNA"/>
</dbReference>
<evidence type="ECO:0000259" key="3">
    <source>
        <dbReference type="PROSITE" id="PS51736"/>
    </source>
</evidence>
<dbReference type="RefSeq" id="WP_008523837.1">
    <property type="nucleotide sequence ID" value="NC_021921.1"/>
</dbReference>
<evidence type="ECO:0000313" key="5">
    <source>
        <dbReference type="EMBL" id="ERJ06448.1"/>
    </source>
</evidence>
<dbReference type="Gene3D" id="3.40.50.1390">
    <property type="entry name" value="Resolvase, N-terminal catalytic domain"/>
    <property type="match status" value="1"/>
</dbReference>
<dbReference type="Proteomes" id="UP000015381">
    <property type="component" value="Chromosome I"/>
</dbReference>
<keyword evidence="7" id="KW-1185">Reference proteome</keyword>
<dbReference type="PANTHER" id="PTHR30461:SF2">
    <property type="entry name" value="SERINE RECOMBINASE PINE-RELATED"/>
    <property type="match status" value="1"/>
</dbReference>
<dbReference type="PANTHER" id="PTHR30461">
    <property type="entry name" value="DNA-INVERTASE FROM LAMBDOID PROPHAGE"/>
    <property type="match status" value="1"/>
</dbReference>
<dbReference type="PROSITE" id="PS51736">
    <property type="entry name" value="RECOMBINASES_3"/>
    <property type="match status" value="1"/>
</dbReference>
<reference evidence="5 6" key="1">
    <citation type="journal article" date="2011" name="J. Bacteriol.">
        <title>Genome sequence of Halorhabdus tiamatea, the first archaeon isolated from a deep-sea anoxic brine lake.</title>
        <authorList>
            <person name="Antunes A."/>
            <person name="Alam I."/>
            <person name="Bajic V.B."/>
            <person name="Stingl U."/>
        </authorList>
    </citation>
    <scope>NUCLEOTIDE SEQUENCE [LARGE SCALE GENOMIC DNA]</scope>
    <source>
        <strain evidence="5 6">SARL4B</strain>
    </source>
</reference>
<name>F7PFM9_9EURY</name>
<dbReference type="KEGG" id="hti:HTIA_2200"/>
<dbReference type="GeneID" id="23799251"/>
<dbReference type="SMART" id="SM00857">
    <property type="entry name" value="Resolvase"/>
    <property type="match status" value="1"/>
</dbReference>
<accession>F7PFM9</accession>
<dbReference type="GO" id="GO:0000150">
    <property type="term" value="F:DNA strand exchange activity"/>
    <property type="evidence" value="ECO:0007669"/>
    <property type="project" value="InterPro"/>
</dbReference>
<evidence type="ECO:0000313" key="4">
    <source>
        <dbReference type="EMBL" id="CCQ34312.1"/>
    </source>
</evidence>
<dbReference type="Pfam" id="PF00239">
    <property type="entry name" value="Resolvase"/>
    <property type="match status" value="1"/>
</dbReference>
<evidence type="ECO:0000313" key="6">
    <source>
        <dbReference type="Proteomes" id="UP000003861"/>
    </source>
</evidence>
<dbReference type="InterPro" id="IPR036162">
    <property type="entry name" value="Resolvase-like_N_sf"/>
</dbReference>
<proteinExistence type="predicted"/>
<reference evidence="5 6" key="2">
    <citation type="journal article" date="2013" name="PLoS ONE">
        <title>INDIGO - INtegrated Data Warehouse of MIcrobial GenOmes with Examples from the Red Sea Extremophiles.</title>
        <authorList>
            <person name="Alam I."/>
            <person name="Antunes A."/>
            <person name="Kamau A.A."/>
            <person name="Ba Alawi W."/>
            <person name="Kalkatawi M."/>
            <person name="Stingl U."/>
            <person name="Bajic V.B."/>
        </authorList>
    </citation>
    <scope>NUCLEOTIDE SEQUENCE [LARGE SCALE GENOMIC DNA]</scope>
    <source>
        <strain evidence="5 6">SARL4B</strain>
    </source>
</reference>
<sequence length="216" mass="24417">MNVATYHRVSTADQNLSRQTDATAEYVEANFPEANVMTFADADTGTDTDREAYQDLMAAVDEGEIDVVVVTEMSRIARSVRDLVRTVERVRESDVELHFIDDPVEVRADDDDPTQTLILQVLAAVGEFEAKITQRRVRDGIAARKRNDEYHHGPAPLGFEKDDGRLIESVEYDRVCAVLDMVDVGELSQREAADRLDCGRRTIRRALEDRRELYGL</sequence>
<feature type="domain" description="Resolvase/invertase-type recombinase catalytic" evidence="3">
    <location>
        <begin position="2"/>
        <end position="148"/>
    </location>
</feature>
<dbReference type="STRING" id="1033806.HTIA_2200"/>
<dbReference type="CDD" id="cd03768">
    <property type="entry name" value="SR_ResInv"/>
    <property type="match status" value="1"/>
</dbReference>
<keyword evidence="1" id="KW-0238">DNA-binding</keyword>
<protein>
    <submittedName>
        <fullName evidence="4 5">Resolvase</fullName>
    </submittedName>
</protein>
<dbReference type="InterPro" id="IPR050639">
    <property type="entry name" value="SSR_resolvase"/>
</dbReference>
<reference evidence="4 7" key="3">
    <citation type="journal article" date="2014" name="Environ. Microbiol.">
        <title>Halorhabdus tiamatea: proteogenomics and glycosidase activity measurements identify the first cultivated euryarchaeon from a deep-sea anoxic brine lake as potential polysaccharide degrader.</title>
        <authorList>
            <person name="Werner J."/>
            <person name="Ferrer M."/>
            <person name="Michel G."/>
            <person name="Mann A.J."/>
            <person name="Huang S."/>
            <person name="Juarez S."/>
            <person name="Ciordia S."/>
            <person name="Albar J.P."/>
            <person name="Alcaide M."/>
            <person name="La Cono V."/>
            <person name="Yakimov M.M."/>
            <person name="Antunes A."/>
            <person name="Taborda M."/>
            <person name="Da Costa M.S."/>
            <person name="Amann R.I."/>
            <person name="Gloeckner F.O."/>
            <person name="Golyshina O.V."/>
            <person name="Golyshin P.N."/>
            <person name="Teeling H."/>
        </authorList>
    </citation>
    <scope>NUCLEOTIDE SEQUENCE [LARGE SCALE GENOMIC DNA]</scope>
    <source>
        <strain evidence="7">SARL4B</strain>
        <strain evidence="4">Type strain: SARL4B</strain>
    </source>
</reference>
<evidence type="ECO:0000313" key="7">
    <source>
        <dbReference type="Proteomes" id="UP000015381"/>
    </source>
</evidence>
<evidence type="ECO:0000256" key="2">
    <source>
        <dbReference type="ARBA" id="ARBA00023172"/>
    </source>
</evidence>
<keyword evidence="2" id="KW-0233">DNA recombination</keyword>
<dbReference type="AlphaFoldDB" id="F7PFM9"/>